<dbReference type="InterPro" id="IPR011990">
    <property type="entry name" value="TPR-like_helical_dom_sf"/>
</dbReference>
<comment type="similarity">
    <text evidence="1">Belongs to the PPR family. P subfamily.</text>
</comment>
<name>A0A6A3C3N5_HIBSY</name>
<keyword evidence="7" id="KW-1185">Reference proteome</keyword>
<reference evidence="6" key="1">
    <citation type="submission" date="2019-09" db="EMBL/GenBank/DDBJ databases">
        <title>Draft genome information of white flower Hibiscus syriacus.</title>
        <authorList>
            <person name="Kim Y.-M."/>
        </authorList>
    </citation>
    <scope>NUCLEOTIDE SEQUENCE [LARGE SCALE GENOMIC DNA]</scope>
    <source>
        <strain evidence="6">YM2019G1</strain>
    </source>
</reference>
<organism evidence="6 7">
    <name type="scientific">Hibiscus syriacus</name>
    <name type="common">Rose of Sharon</name>
    <dbReference type="NCBI Taxonomy" id="106335"/>
    <lineage>
        <taxon>Eukaryota</taxon>
        <taxon>Viridiplantae</taxon>
        <taxon>Streptophyta</taxon>
        <taxon>Embryophyta</taxon>
        <taxon>Tracheophyta</taxon>
        <taxon>Spermatophyta</taxon>
        <taxon>Magnoliopsida</taxon>
        <taxon>eudicotyledons</taxon>
        <taxon>Gunneridae</taxon>
        <taxon>Pentapetalae</taxon>
        <taxon>rosids</taxon>
        <taxon>malvids</taxon>
        <taxon>Malvales</taxon>
        <taxon>Malvaceae</taxon>
        <taxon>Malvoideae</taxon>
        <taxon>Hibiscus</taxon>
    </lineage>
</organism>
<feature type="repeat" description="PPR" evidence="3">
    <location>
        <begin position="253"/>
        <end position="287"/>
    </location>
</feature>
<dbReference type="OrthoDB" id="185373at2759"/>
<feature type="repeat" description="PPR" evidence="3">
    <location>
        <begin position="393"/>
        <end position="423"/>
    </location>
</feature>
<dbReference type="PANTHER" id="PTHR47447:SF3">
    <property type="entry name" value="OS03G0856100 PROTEIN"/>
    <property type="match status" value="1"/>
</dbReference>
<dbReference type="SUPFAM" id="SSF48452">
    <property type="entry name" value="TPR-like"/>
    <property type="match status" value="1"/>
</dbReference>
<evidence type="ECO:0000259" key="5">
    <source>
        <dbReference type="SMART" id="SM00463"/>
    </source>
</evidence>
<gene>
    <name evidence="6" type="ORF">F3Y22_tig00014304pilonHSYRG00053</name>
</gene>
<dbReference type="GO" id="GO:0045727">
    <property type="term" value="P:positive regulation of translation"/>
    <property type="evidence" value="ECO:0007669"/>
    <property type="project" value="TreeGrafter"/>
</dbReference>
<dbReference type="GO" id="GO:0042134">
    <property type="term" value="F:rRNA primary transcript binding"/>
    <property type="evidence" value="ECO:0007669"/>
    <property type="project" value="TreeGrafter"/>
</dbReference>
<dbReference type="EMBL" id="VEPZ02000570">
    <property type="protein sequence ID" value="KAE8722208.1"/>
    <property type="molecule type" value="Genomic_DNA"/>
</dbReference>
<dbReference type="SMART" id="SM00463">
    <property type="entry name" value="SMR"/>
    <property type="match status" value="1"/>
</dbReference>
<feature type="repeat" description="PPR" evidence="3">
    <location>
        <begin position="429"/>
        <end position="459"/>
    </location>
</feature>
<dbReference type="Pfam" id="PF13812">
    <property type="entry name" value="PPR_3"/>
    <property type="match status" value="2"/>
</dbReference>
<dbReference type="InterPro" id="IPR002625">
    <property type="entry name" value="Smr_dom"/>
</dbReference>
<dbReference type="NCBIfam" id="TIGR00756">
    <property type="entry name" value="PPR"/>
    <property type="match status" value="7"/>
</dbReference>
<sequence>MAASLSTALDVHFAVPQSDSRRPIFFTKRVNHQNPRERFLVSCKSSSKPPKPPQSPPRKNQSLSEQLHPLSTTTLPKKDHNFPSSNPKSTWVNPSKPKRSVLSPQRQKRSPHASNPQLRELKLLAKKLNECENSEEAFLSVLEEIPHRPTRENSLLILNSLKPWQKAHLFFNWIKTKNLFPMETIFYNVVMKSLRLGGQIELIEELANEMVSNEIPLDNITYSTIISSARRCYRFDKAVDWFERMYRTGLMPDEVTYSAILDVYAKLGKAEEVVSLYERGVASGWKPDMVTFSVLAKMFGAAGDYEGIKYVLQEMKSVGVRPNLVVYNTLIEAMGRVGKPAFARSIFEDLVASGLTPNEKTLTALAKIYGKARWEIDALKLWEEMKWKNWPVDFILYNTLLTMFADIGLVEEAEQLFEDMKRSEEFRPDSWSYTAMLNIYGSGGNVDKAMELFEEMSSEVDVELNVMGCTCLIQCLGKAGRIDELVRVFTVSIEQGIKPDDRLCGCLLSVVSLCNNREDMGRVLTCLQRANPRLVTFVNLIEDERSTLDTVKEEFKSILSDTKDDARRPICNCLIDICRSKNLHERAHDLLYLGTLYGLYPRLHNKTAYEWSLNVRTLSVGAALTALEEWMGTLAKIIKRGEALPELFSAQTGTGTHKFAQGLSNSFASHLKQLGAPFKQSEDRAGCFVAKREDLVLWLQSKIPSSAVTT</sequence>
<feature type="domain" description="Smr" evidence="5">
    <location>
        <begin position="610"/>
        <end position="693"/>
    </location>
</feature>
<dbReference type="GO" id="GO:0003729">
    <property type="term" value="F:mRNA binding"/>
    <property type="evidence" value="ECO:0007669"/>
    <property type="project" value="TreeGrafter"/>
</dbReference>
<dbReference type="PANTHER" id="PTHR47447">
    <property type="entry name" value="OS03G0856100 PROTEIN"/>
    <property type="match status" value="1"/>
</dbReference>
<protein>
    <submittedName>
        <fullName evidence="6">Pentatricopeptide repeat-containing protein</fullName>
    </submittedName>
</protein>
<feature type="repeat" description="PPR" evidence="3">
    <location>
        <begin position="218"/>
        <end position="252"/>
    </location>
</feature>
<dbReference type="Pfam" id="PF01535">
    <property type="entry name" value="PPR"/>
    <property type="match status" value="2"/>
</dbReference>
<comment type="caution">
    <text evidence="6">The sequence shown here is derived from an EMBL/GenBank/DDBJ whole genome shotgun (WGS) entry which is preliminary data.</text>
</comment>
<dbReference type="AlphaFoldDB" id="A0A6A3C3N5"/>
<evidence type="ECO:0000313" key="7">
    <source>
        <dbReference type="Proteomes" id="UP000436088"/>
    </source>
</evidence>
<dbReference type="Gene3D" id="1.25.40.10">
    <property type="entry name" value="Tetratricopeptide repeat domain"/>
    <property type="match status" value="3"/>
</dbReference>
<feature type="repeat" description="PPR" evidence="3">
    <location>
        <begin position="323"/>
        <end position="357"/>
    </location>
</feature>
<dbReference type="InterPro" id="IPR002885">
    <property type="entry name" value="PPR_rpt"/>
</dbReference>
<dbReference type="Proteomes" id="UP000436088">
    <property type="component" value="Unassembled WGS sequence"/>
</dbReference>
<evidence type="ECO:0000256" key="3">
    <source>
        <dbReference type="PROSITE-ProRule" id="PRU00708"/>
    </source>
</evidence>
<feature type="compositionally biased region" description="Polar residues" evidence="4">
    <location>
        <begin position="63"/>
        <end position="75"/>
    </location>
</feature>
<dbReference type="PROSITE" id="PS51375">
    <property type="entry name" value="PPR"/>
    <property type="match status" value="7"/>
</dbReference>
<feature type="repeat" description="PPR" evidence="3">
    <location>
        <begin position="465"/>
        <end position="499"/>
    </location>
</feature>
<evidence type="ECO:0000313" key="6">
    <source>
        <dbReference type="EMBL" id="KAE8722208.1"/>
    </source>
</evidence>
<feature type="region of interest" description="Disordered" evidence="4">
    <location>
        <begin position="42"/>
        <end position="117"/>
    </location>
</feature>
<proteinExistence type="inferred from homology"/>
<keyword evidence="2" id="KW-0677">Repeat</keyword>
<evidence type="ECO:0000256" key="4">
    <source>
        <dbReference type="SAM" id="MobiDB-lite"/>
    </source>
</evidence>
<dbReference type="Pfam" id="PF13041">
    <property type="entry name" value="PPR_2"/>
    <property type="match status" value="1"/>
</dbReference>
<dbReference type="GO" id="GO:0009570">
    <property type="term" value="C:chloroplast stroma"/>
    <property type="evidence" value="ECO:0007669"/>
    <property type="project" value="TreeGrafter"/>
</dbReference>
<evidence type="ECO:0000256" key="1">
    <source>
        <dbReference type="ARBA" id="ARBA00007626"/>
    </source>
</evidence>
<feature type="compositionally biased region" description="Polar residues" evidence="4">
    <location>
        <begin position="82"/>
        <end position="93"/>
    </location>
</feature>
<evidence type="ECO:0000256" key="2">
    <source>
        <dbReference type="ARBA" id="ARBA00022737"/>
    </source>
</evidence>
<feature type="repeat" description="PPR" evidence="3">
    <location>
        <begin position="288"/>
        <end position="322"/>
    </location>
</feature>
<accession>A0A6A3C3N5</accession>